<evidence type="ECO:0000313" key="2">
    <source>
        <dbReference type="Proteomes" id="UP000314294"/>
    </source>
</evidence>
<reference evidence="1 2" key="1">
    <citation type="submission" date="2019-03" db="EMBL/GenBank/DDBJ databases">
        <title>First draft genome of Liparis tanakae, snailfish: a comprehensive survey of snailfish specific genes.</title>
        <authorList>
            <person name="Kim W."/>
            <person name="Song I."/>
            <person name="Jeong J.-H."/>
            <person name="Kim D."/>
            <person name="Kim S."/>
            <person name="Ryu S."/>
            <person name="Song J.Y."/>
            <person name="Lee S.K."/>
        </authorList>
    </citation>
    <scope>NUCLEOTIDE SEQUENCE [LARGE SCALE GENOMIC DNA]</scope>
    <source>
        <tissue evidence="1">Muscle</tissue>
    </source>
</reference>
<keyword evidence="2" id="KW-1185">Reference proteome</keyword>
<comment type="caution">
    <text evidence="1">The sequence shown here is derived from an EMBL/GenBank/DDBJ whole genome shotgun (WGS) entry which is preliminary data.</text>
</comment>
<dbReference type="EMBL" id="SRLO01000330">
    <property type="protein sequence ID" value="TNN60679.1"/>
    <property type="molecule type" value="Genomic_DNA"/>
</dbReference>
<gene>
    <name evidence="1" type="ORF">EYF80_029152</name>
</gene>
<proteinExistence type="predicted"/>
<protein>
    <submittedName>
        <fullName evidence="1">Uncharacterized protein</fullName>
    </submittedName>
</protein>
<organism evidence="1 2">
    <name type="scientific">Liparis tanakae</name>
    <name type="common">Tanaka's snailfish</name>
    <dbReference type="NCBI Taxonomy" id="230148"/>
    <lineage>
        <taxon>Eukaryota</taxon>
        <taxon>Metazoa</taxon>
        <taxon>Chordata</taxon>
        <taxon>Craniata</taxon>
        <taxon>Vertebrata</taxon>
        <taxon>Euteleostomi</taxon>
        <taxon>Actinopterygii</taxon>
        <taxon>Neopterygii</taxon>
        <taxon>Teleostei</taxon>
        <taxon>Neoteleostei</taxon>
        <taxon>Acanthomorphata</taxon>
        <taxon>Eupercaria</taxon>
        <taxon>Perciformes</taxon>
        <taxon>Cottioidei</taxon>
        <taxon>Cottales</taxon>
        <taxon>Liparidae</taxon>
        <taxon>Liparis</taxon>
    </lineage>
</organism>
<sequence>MSVVLLQHVSQTLAKNLISWSVAPELASTKSGGRAPPMAHRHDVDILKRSASYFYKKRRISRMRTCLLSYSMDRLSREKEEEGE</sequence>
<dbReference type="Proteomes" id="UP000314294">
    <property type="component" value="Unassembled WGS sequence"/>
</dbReference>
<accession>A0A4Z2H4J3</accession>
<name>A0A4Z2H4J3_9TELE</name>
<dbReference type="AlphaFoldDB" id="A0A4Z2H4J3"/>
<evidence type="ECO:0000313" key="1">
    <source>
        <dbReference type="EMBL" id="TNN60679.1"/>
    </source>
</evidence>